<dbReference type="InterPro" id="IPR012337">
    <property type="entry name" value="RNaseH-like_sf"/>
</dbReference>
<dbReference type="Pfam" id="PF13683">
    <property type="entry name" value="rve_3"/>
    <property type="match status" value="1"/>
</dbReference>
<dbReference type="RefSeq" id="WP_194033924.1">
    <property type="nucleotide sequence ID" value="NZ_CP063657.1"/>
</dbReference>
<keyword evidence="2" id="KW-0175">Coiled coil</keyword>
<proteinExistence type="inferred from homology"/>
<evidence type="ECO:0000256" key="2">
    <source>
        <dbReference type="SAM" id="Coils"/>
    </source>
</evidence>
<evidence type="ECO:0000313" key="5">
    <source>
        <dbReference type="Proteomes" id="UP000593932"/>
    </source>
</evidence>
<dbReference type="SUPFAM" id="SSF46689">
    <property type="entry name" value="Homeodomain-like"/>
    <property type="match status" value="1"/>
</dbReference>
<gene>
    <name evidence="4" type="ORF">INQ42_08680</name>
</gene>
<reference evidence="4 5" key="1">
    <citation type="submission" date="2020-10" db="EMBL/GenBank/DDBJ databases">
        <title>complete genome sequencing of Lysobacter sp. H23M41.</title>
        <authorList>
            <person name="Bae J.-W."/>
            <person name="Lee S.-Y."/>
        </authorList>
    </citation>
    <scope>NUCLEOTIDE SEQUENCE [LARGE SCALE GENOMIC DNA]</scope>
    <source>
        <strain evidence="4 5">H23M41</strain>
    </source>
</reference>
<feature type="coiled-coil region" evidence="2">
    <location>
        <begin position="49"/>
        <end position="76"/>
    </location>
</feature>
<comment type="similarity">
    <text evidence="1">Belongs to the transposase 8 family.</text>
</comment>
<evidence type="ECO:0000313" key="4">
    <source>
        <dbReference type="EMBL" id="QOW21343.1"/>
    </source>
</evidence>
<dbReference type="InterPro" id="IPR009057">
    <property type="entry name" value="Homeodomain-like_sf"/>
</dbReference>
<organism evidence="4 5">
    <name type="scientific">Novilysobacter avium</name>
    <dbReference type="NCBI Taxonomy" id="2781023"/>
    <lineage>
        <taxon>Bacteria</taxon>
        <taxon>Pseudomonadati</taxon>
        <taxon>Pseudomonadota</taxon>
        <taxon>Gammaproteobacteria</taxon>
        <taxon>Lysobacterales</taxon>
        <taxon>Lysobacteraceae</taxon>
        <taxon>Novilysobacter</taxon>
    </lineage>
</organism>
<dbReference type="PANTHER" id="PTHR47515">
    <property type="entry name" value="LOW CALCIUM RESPONSE LOCUS PROTEIN T"/>
    <property type="match status" value="1"/>
</dbReference>
<sequence length="371" mass="43497">MKKSRFTESQIVSILKQADAGLPVKDICRQAGISTPTYYNWKSKYGGLEASELRRVKDLEAENSRLKRMYAELALDNAAMKDLIGKKTVGPEQKREAVRYLVEVHARPLRRSCACVGLSRAAWYRPPLDWTVRDAEVIAALAELVEERPARGFWKCRKLLHRRRPEWNHKRIYRVYKAMKLNLRRPVKRRLPKRQRVPLYVPRLPDMVWSADFMSDALACGRRFRTFNVVDDFNREALHIEVDTSINSARLVRIFEQLKRDHGLPQVLRTDNGPEFLGETFIQWAKANGMAIRYIQPGKPNQNAYIERFNRTLREEVLDQHLFARLDDVREAAYWWMLEYNEERPHDSLGDLTPAEYRQRHAGNSTFEVST</sequence>
<accession>A0A7S6UJA8</accession>
<dbReference type="Proteomes" id="UP000593932">
    <property type="component" value="Chromosome"/>
</dbReference>
<evidence type="ECO:0000259" key="3">
    <source>
        <dbReference type="PROSITE" id="PS50994"/>
    </source>
</evidence>
<dbReference type="NCBIfam" id="NF033516">
    <property type="entry name" value="transpos_IS3"/>
    <property type="match status" value="1"/>
</dbReference>
<dbReference type="InterPro" id="IPR048020">
    <property type="entry name" value="Transpos_IS3"/>
</dbReference>
<feature type="domain" description="Integrase catalytic" evidence="3">
    <location>
        <begin position="201"/>
        <end position="362"/>
    </location>
</feature>
<evidence type="ECO:0000256" key="1">
    <source>
        <dbReference type="ARBA" id="ARBA00009964"/>
    </source>
</evidence>
<dbReference type="InterPro" id="IPR001584">
    <property type="entry name" value="Integrase_cat-core"/>
</dbReference>
<keyword evidence="5" id="KW-1185">Reference proteome</keyword>
<dbReference type="SUPFAM" id="SSF53098">
    <property type="entry name" value="Ribonuclease H-like"/>
    <property type="match status" value="1"/>
</dbReference>
<protein>
    <submittedName>
        <fullName evidence="4">IS3 family transposase</fullName>
    </submittedName>
</protein>
<dbReference type="Pfam" id="PF01527">
    <property type="entry name" value="HTH_Tnp_1"/>
    <property type="match status" value="1"/>
</dbReference>
<dbReference type="EMBL" id="CP063657">
    <property type="protein sequence ID" value="QOW21343.1"/>
    <property type="molecule type" value="Genomic_DNA"/>
</dbReference>
<dbReference type="InterPro" id="IPR002514">
    <property type="entry name" value="Transposase_8"/>
</dbReference>
<dbReference type="PROSITE" id="PS50994">
    <property type="entry name" value="INTEGRASE"/>
    <property type="match status" value="1"/>
</dbReference>
<dbReference type="PANTHER" id="PTHR47515:SF2">
    <property type="entry name" value="INTEGRASE CORE DOMAIN PROTEIN"/>
    <property type="match status" value="1"/>
</dbReference>
<name>A0A7S6UJA8_9GAMM</name>
<dbReference type="InterPro" id="IPR036397">
    <property type="entry name" value="RNaseH_sf"/>
</dbReference>
<dbReference type="Gene3D" id="3.30.420.10">
    <property type="entry name" value="Ribonuclease H-like superfamily/Ribonuclease H"/>
    <property type="match status" value="1"/>
</dbReference>